<name>V4LUQ0_EUTSA</name>
<proteinExistence type="predicted"/>
<dbReference type="OrthoDB" id="1266663at2759"/>
<evidence type="ECO:0000313" key="2">
    <source>
        <dbReference type="Proteomes" id="UP000030689"/>
    </source>
</evidence>
<dbReference type="Gramene" id="ESQ46222">
    <property type="protein sequence ID" value="ESQ46222"/>
    <property type="gene ID" value="EUTSA_v10000379mg"/>
</dbReference>
<dbReference type="KEGG" id="eus:EUTSA_v10000379mg"/>
<dbReference type="OMA" id="KARRMMT"/>
<keyword evidence="2" id="KW-1185">Reference proteome</keyword>
<protein>
    <submittedName>
        <fullName evidence="1">Uncharacterized protein</fullName>
    </submittedName>
</protein>
<organism evidence="1 2">
    <name type="scientific">Eutrema salsugineum</name>
    <name type="common">Saltwater cress</name>
    <name type="synonym">Sisymbrium salsugineum</name>
    <dbReference type="NCBI Taxonomy" id="72664"/>
    <lineage>
        <taxon>Eukaryota</taxon>
        <taxon>Viridiplantae</taxon>
        <taxon>Streptophyta</taxon>
        <taxon>Embryophyta</taxon>
        <taxon>Tracheophyta</taxon>
        <taxon>Spermatophyta</taxon>
        <taxon>Magnoliopsida</taxon>
        <taxon>eudicotyledons</taxon>
        <taxon>Gunneridae</taxon>
        <taxon>Pentapetalae</taxon>
        <taxon>rosids</taxon>
        <taxon>malvids</taxon>
        <taxon>Brassicales</taxon>
        <taxon>Brassicaceae</taxon>
        <taxon>Eutremeae</taxon>
        <taxon>Eutrema</taxon>
    </lineage>
</organism>
<dbReference type="PANTHER" id="PTHR37718:SF2">
    <property type="entry name" value="OS03G0205150 PROTEIN"/>
    <property type="match status" value="1"/>
</dbReference>
<reference evidence="1 2" key="1">
    <citation type="journal article" date="2013" name="Front. Plant Sci.">
        <title>The Reference Genome of the Halophytic Plant Eutrema salsugineum.</title>
        <authorList>
            <person name="Yang R."/>
            <person name="Jarvis D.E."/>
            <person name="Chen H."/>
            <person name="Beilstein M.A."/>
            <person name="Grimwood J."/>
            <person name="Jenkins J."/>
            <person name="Shu S."/>
            <person name="Prochnik S."/>
            <person name="Xin M."/>
            <person name="Ma C."/>
            <person name="Schmutz J."/>
            <person name="Wing R.A."/>
            <person name="Mitchell-Olds T."/>
            <person name="Schumaker K.S."/>
            <person name="Wang X."/>
        </authorList>
    </citation>
    <scope>NUCLEOTIDE SEQUENCE [LARGE SCALE GENOMIC DNA]</scope>
</reference>
<dbReference type="Proteomes" id="UP000030689">
    <property type="component" value="Unassembled WGS sequence"/>
</dbReference>
<dbReference type="AlphaFoldDB" id="V4LUQ0"/>
<evidence type="ECO:0000313" key="1">
    <source>
        <dbReference type="EMBL" id="ESQ46222.1"/>
    </source>
</evidence>
<dbReference type="EMBL" id="KI517426">
    <property type="protein sequence ID" value="ESQ46222.1"/>
    <property type="molecule type" value="Genomic_DNA"/>
</dbReference>
<gene>
    <name evidence="1" type="ORF">EUTSA_v10000379mg</name>
</gene>
<dbReference type="PANTHER" id="PTHR37718">
    <property type="entry name" value="BNAC03G61340D PROTEIN"/>
    <property type="match status" value="1"/>
</dbReference>
<accession>V4LUQ0</accession>
<sequence length="110" mass="13410">MDQEHTDDLLNHLEKQHELLIKARRMMTQELQKVEVEEEMMMKKLYELMSTHYVNKKKMETQNMSQTKEIVEMEASSDKPFRAYYRRRLKNVAQRKSMERVDQDDELADK</sequence>